<proteinExistence type="predicted"/>
<accession>A0A6C0J0J2</accession>
<dbReference type="EMBL" id="MN740289">
    <property type="protein sequence ID" value="QHT98196.1"/>
    <property type="molecule type" value="Genomic_DNA"/>
</dbReference>
<sequence length="32" mass="3562">MPFIGVQTFGTVGELMMFLDNIANGDIEKEED</sequence>
<name>A0A6C0J0J2_9ZZZZ</name>
<evidence type="ECO:0000313" key="1">
    <source>
        <dbReference type="EMBL" id="QHT98196.1"/>
    </source>
</evidence>
<protein>
    <submittedName>
        <fullName evidence="1">Uncharacterized protein</fullName>
    </submittedName>
</protein>
<dbReference type="AlphaFoldDB" id="A0A6C0J0J2"/>
<organism evidence="1">
    <name type="scientific">viral metagenome</name>
    <dbReference type="NCBI Taxonomy" id="1070528"/>
    <lineage>
        <taxon>unclassified sequences</taxon>
        <taxon>metagenomes</taxon>
        <taxon>organismal metagenomes</taxon>
    </lineage>
</organism>
<reference evidence="1" key="1">
    <citation type="journal article" date="2020" name="Nature">
        <title>Giant virus diversity and host interactions through global metagenomics.</title>
        <authorList>
            <person name="Schulz F."/>
            <person name="Roux S."/>
            <person name="Paez-Espino D."/>
            <person name="Jungbluth S."/>
            <person name="Walsh D.A."/>
            <person name="Denef V.J."/>
            <person name="McMahon K.D."/>
            <person name="Konstantinidis K.T."/>
            <person name="Eloe-Fadrosh E.A."/>
            <person name="Kyrpides N.C."/>
            <person name="Woyke T."/>
        </authorList>
    </citation>
    <scope>NUCLEOTIDE SEQUENCE</scope>
    <source>
        <strain evidence="1">GVMAG-M-3300025626-8</strain>
    </source>
</reference>